<dbReference type="InterPro" id="IPR017560">
    <property type="entry name" value="Cyt_c_biogenesis_CcmI"/>
</dbReference>
<dbReference type="Pfam" id="PF23892">
    <property type="entry name" value="Ig_CycH"/>
    <property type="match status" value="1"/>
</dbReference>
<name>A0A3B0Z6E9_9ZZZZ</name>
<keyword evidence="4" id="KW-1133">Transmembrane helix</keyword>
<dbReference type="Gene3D" id="1.25.40.10">
    <property type="entry name" value="Tetratricopeptide repeat domain"/>
    <property type="match status" value="1"/>
</dbReference>
<dbReference type="InterPro" id="IPR056413">
    <property type="entry name" value="TPR_CcmH_CycH"/>
</dbReference>
<dbReference type="InterPro" id="IPR056412">
    <property type="entry name" value="Ig_CycH"/>
</dbReference>
<keyword evidence="3" id="KW-0201">Cytochrome c-type biogenesis</keyword>
<dbReference type="PANTHER" id="PTHR47870:SF4">
    <property type="entry name" value="CYTOCHROME C-TYPE BIOGENESIS PROTEIN CYCH"/>
    <property type="match status" value="1"/>
</dbReference>
<keyword evidence="2" id="KW-0677">Repeat</keyword>
<accession>A0A3B0Z6E9</accession>
<evidence type="ECO:0000256" key="4">
    <source>
        <dbReference type="SAM" id="Phobius"/>
    </source>
</evidence>
<protein>
    <submittedName>
        <fullName evidence="7">Cytochrome c heme lyase subunit CcmH</fullName>
    </submittedName>
</protein>
<keyword evidence="7" id="KW-0456">Lyase</keyword>
<evidence type="ECO:0000256" key="3">
    <source>
        <dbReference type="ARBA" id="ARBA00022748"/>
    </source>
</evidence>
<dbReference type="NCBIfam" id="TIGR03142">
    <property type="entry name" value="cytochro_ccmI"/>
    <property type="match status" value="1"/>
</dbReference>
<evidence type="ECO:0000256" key="1">
    <source>
        <dbReference type="ARBA" id="ARBA00004196"/>
    </source>
</evidence>
<dbReference type="Pfam" id="PF23914">
    <property type="entry name" value="TPR_CcmH_CycH"/>
    <property type="match status" value="1"/>
</dbReference>
<dbReference type="GO" id="GO:0017004">
    <property type="term" value="P:cytochrome complex assembly"/>
    <property type="evidence" value="ECO:0007669"/>
    <property type="project" value="UniProtKB-KW"/>
</dbReference>
<evidence type="ECO:0000256" key="2">
    <source>
        <dbReference type="ARBA" id="ARBA00022737"/>
    </source>
</evidence>
<dbReference type="GO" id="GO:0005886">
    <property type="term" value="C:plasma membrane"/>
    <property type="evidence" value="ECO:0007669"/>
    <property type="project" value="TreeGrafter"/>
</dbReference>
<proteinExistence type="predicted"/>
<comment type="subcellular location">
    <subcellularLocation>
        <location evidence="1">Cell envelope</location>
    </subcellularLocation>
</comment>
<evidence type="ECO:0000313" key="7">
    <source>
        <dbReference type="EMBL" id="VAW76266.1"/>
    </source>
</evidence>
<evidence type="ECO:0000259" key="5">
    <source>
        <dbReference type="Pfam" id="PF23892"/>
    </source>
</evidence>
<dbReference type="GO" id="GO:0030313">
    <property type="term" value="C:cell envelope"/>
    <property type="evidence" value="ECO:0007669"/>
    <property type="project" value="UniProtKB-SubCell"/>
</dbReference>
<dbReference type="InterPro" id="IPR011990">
    <property type="entry name" value="TPR-like_helical_dom_sf"/>
</dbReference>
<feature type="transmembrane region" description="Helical" evidence="4">
    <location>
        <begin position="94"/>
        <end position="111"/>
    </location>
</feature>
<dbReference type="InterPro" id="IPR051263">
    <property type="entry name" value="C-type_cytochrome_biogenesis"/>
</dbReference>
<feature type="domain" description="Cytochrome c-type biogenesis protein H TPR" evidence="6">
    <location>
        <begin position="121"/>
        <end position="262"/>
    </location>
</feature>
<feature type="transmembrane region" description="Helical" evidence="4">
    <location>
        <begin position="6"/>
        <end position="24"/>
    </location>
</feature>
<keyword evidence="4" id="KW-0812">Transmembrane</keyword>
<evidence type="ECO:0000259" key="6">
    <source>
        <dbReference type="Pfam" id="PF23914"/>
    </source>
</evidence>
<dbReference type="AlphaFoldDB" id="A0A3B0Z6E9"/>
<feature type="domain" description="Cytochrome c-type biogenesis protein H Ig-like" evidence="5">
    <location>
        <begin position="306"/>
        <end position="380"/>
    </location>
</feature>
<keyword evidence="4" id="KW-0472">Membrane</keyword>
<dbReference type="PANTHER" id="PTHR47870">
    <property type="entry name" value="CYTOCHROME C-TYPE BIOGENESIS PROTEIN CCMH"/>
    <property type="match status" value="1"/>
</dbReference>
<gene>
    <name evidence="7" type="ORF">MNBD_GAMMA13-303</name>
</gene>
<dbReference type="SUPFAM" id="SSF48452">
    <property type="entry name" value="TPR-like"/>
    <property type="match status" value="1"/>
</dbReference>
<sequence length="380" mass="41488">MTYFWPLALAMTLLALVFVVPPLLRNRQRTTVDRNQLNTAVVKQQLMELQADLDAGKLDQAAYATARHDLERELLDELGKEEKTTPQDSKSGRWAALLLIPAIPLLAVMLYQQLGAENQSSTAQVQQAAATAQPPHNVEDSIAKLAQHLREQPDNLEGWALLARTYAKMNRFQESAEAYAQARQLSNDQPELLIDYADMLVAANGGDFNDEVGQLLQTAVQQQPGNLKGRWLLGHWKFQHGDNQGAIQDWQQVAEQLPAGNEKDLTAIGQQIALAQAKMTLDGSSALPAAQTSESMQGKLPGNKSIEVSVTLDAALASKVAADDTVFIYARAAKGPRMPLAIVRKKVSDLPLQVTLDDSMAMSPSMTLSSFSQVTLAARI</sequence>
<organism evidence="7">
    <name type="scientific">hydrothermal vent metagenome</name>
    <dbReference type="NCBI Taxonomy" id="652676"/>
    <lineage>
        <taxon>unclassified sequences</taxon>
        <taxon>metagenomes</taxon>
        <taxon>ecological metagenomes</taxon>
    </lineage>
</organism>
<dbReference type="EMBL" id="UOFK01000090">
    <property type="protein sequence ID" value="VAW76266.1"/>
    <property type="molecule type" value="Genomic_DNA"/>
</dbReference>
<reference evidence="7" key="1">
    <citation type="submission" date="2018-06" db="EMBL/GenBank/DDBJ databases">
        <authorList>
            <person name="Zhirakovskaya E."/>
        </authorList>
    </citation>
    <scope>NUCLEOTIDE SEQUENCE</scope>
</reference>
<dbReference type="GO" id="GO:0016829">
    <property type="term" value="F:lyase activity"/>
    <property type="evidence" value="ECO:0007669"/>
    <property type="project" value="UniProtKB-KW"/>
</dbReference>
<feature type="non-terminal residue" evidence="7">
    <location>
        <position position="380"/>
    </location>
</feature>